<sequence length="94" mass="11485">MGHKVLFEVTSDKEIRFAVVFNGRLFTFLLKQIEQNWVFLSFDKELKENKELVKRIFRILLRKKDVKTKLEDLQIEPEKILFEEYYPEYGIKKQ</sequence>
<reference evidence="1 2" key="1">
    <citation type="submission" date="2019-04" db="EMBL/GenBank/DDBJ databases">
        <title>Bacillus caeni sp. nov., a bacterium isolated from mangrove sediment.</title>
        <authorList>
            <person name="Huang H."/>
            <person name="Mo K."/>
            <person name="Hu Y."/>
        </authorList>
    </citation>
    <scope>NUCLEOTIDE SEQUENCE [LARGE SCALE GENOMIC DNA]</scope>
    <source>
        <strain evidence="1 2">HB172195</strain>
    </source>
</reference>
<organism evidence="1 2">
    <name type="scientific">Exobacillus caeni</name>
    <dbReference type="NCBI Taxonomy" id="2574798"/>
    <lineage>
        <taxon>Bacteria</taxon>
        <taxon>Bacillati</taxon>
        <taxon>Bacillota</taxon>
        <taxon>Bacilli</taxon>
        <taxon>Bacillales</taxon>
        <taxon>Guptibacillaceae</taxon>
        <taxon>Exobacillus</taxon>
    </lineage>
</organism>
<keyword evidence="2" id="KW-1185">Reference proteome</keyword>
<dbReference type="EMBL" id="SWLG01000007">
    <property type="protein sequence ID" value="TLS37034.1"/>
    <property type="molecule type" value="Genomic_DNA"/>
</dbReference>
<dbReference type="Proteomes" id="UP000308230">
    <property type="component" value="Unassembled WGS sequence"/>
</dbReference>
<comment type="caution">
    <text evidence="1">The sequence shown here is derived from an EMBL/GenBank/DDBJ whole genome shotgun (WGS) entry which is preliminary data.</text>
</comment>
<protein>
    <submittedName>
        <fullName evidence="1">Uncharacterized protein</fullName>
    </submittedName>
</protein>
<dbReference type="RefSeq" id="WP_138126320.1">
    <property type="nucleotide sequence ID" value="NZ_SWLG01000007.1"/>
</dbReference>
<evidence type="ECO:0000313" key="1">
    <source>
        <dbReference type="EMBL" id="TLS37034.1"/>
    </source>
</evidence>
<gene>
    <name evidence="1" type="ORF">FCL54_10905</name>
</gene>
<accession>A0A5R9F918</accession>
<proteinExistence type="predicted"/>
<dbReference type="AlphaFoldDB" id="A0A5R9F918"/>
<name>A0A5R9F918_9BACL</name>
<evidence type="ECO:0000313" key="2">
    <source>
        <dbReference type="Proteomes" id="UP000308230"/>
    </source>
</evidence>